<dbReference type="Pfam" id="PF13556">
    <property type="entry name" value="HTH_30"/>
    <property type="match status" value="1"/>
</dbReference>
<keyword evidence="6" id="KW-1185">Reference proteome</keyword>
<dbReference type="Gene3D" id="1.10.10.2840">
    <property type="entry name" value="PucR C-terminal helix-turn-helix domain"/>
    <property type="match status" value="1"/>
</dbReference>
<dbReference type="Proteomes" id="UP000316184">
    <property type="component" value="Unassembled WGS sequence"/>
</dbReference>
<organism evidence="5 6">
    <name type="scientific">Saccharopolyspora dendranthemae</name>
    <dbReference type="NCBI Taxonomy" id="1181886"/>
    <lineage>
        <taxon>Bacteria</taxon>
        <taxon>Bacillati</taxon>
        <taxon>Actinomycetota</taxon>
        <taxon>Actinomycetes</taxon>
        <taxon>Pseudonocardiales</taxon>
        <taxon>Pseudonocardiaceae</taxon>
        <taxon>Saccharopolyspora</taxon>
    </lineage>
</organism>
<comment type="caution">
    <text evidence="5">The sequence shown here is derived from an EMBL/GenBank/DDBJ whole genome shotgun (WGS) entry which is preliminary data.</text>
</comment>
<feature type="domain" description="PucR C-terminal helix-turn-helix" evidence="2">
    <location>
        <begin position="330"/>
        <end position="378"/>
    </location>
</feature>
<dbReference type="EMBL" id="VIWX01000001">
    <property type="protein sequence ID" value="TWG07706.1"/>
    <property type="molecule type" value="Genomic_DNA"/>
</dbReference>
<evidence type="ECO:0000259" key="4">
    <source>
        <dbReference type="Pfam" id="PF17853"/>
    </source>
</evidence>
<evidence type="ECO:0000313" key="5">
    <source>
        <dbReference type="EMBL" id="TWG07706.1"/>
    </source>
</evidence>
<dbReference type="OrthoDB" id="3663486at2"/>
<protein>
    <submittedName>
        <fullName evidence="5">PucR-like helix-turn-helix protein</fullName>
    </submittedName>
</protein>
<dbReference type="InterPro" id="IPR041522">
    <property type="entry name" value="CdaR_GGDEF"/>
</dbReference>
<accession>A0A561V7V9</accession>
<reference evidence="5 6" key="1">
    <citation type="submission" date="2019-06" db="EMBL/GenBank/DDBJ databases">
        <title>Sequencing the genomes of 1000 actinobacteria strains.</title>
        <authorList>
            <person name="Klenk H.-P."/>
        </authorList>
    </citation>
    <scope>NUCLEOTIDE SEQUENCE [LARGE SCALE GENOMIC DNA]</scope>
    <source>
        <strain evidence="5 6">DSM 46699</strain>
    </source>
</reference>
<evidence type="ECO:0000259" key="3">
    <source>
        <dbReference type="Pfam" id="PF14361"/>
    </source>
</evidence>
<dbReference type="Pfam" id="PF14361">
    <property type="entry name" value="RsbRD_N"/>
    <property type="match status" value="1"/>
</dbReference>
<dbReference type="InterPro" id="IPR042070">
    <property type="entry name" value="PucR_C-HTH_sf"/>
</dbReference>
<feature type="domain" description="CdaR GGDEF-like" evidence="4">
    <location>
        <begin position="170"/>
        <end position="281"/>
    </location>
</feature>
<sequence length="399" mass="43454">MTDLTQWLESFAEAHRAQDNVASWVERIGVAIVEGVDDLPDDLRPMLVETVEQHWLAFLDRVSTEAEFELVPAARQLPVELARRHLGLPVLLRIYRVAQEASWEFAVEVVANAPSELDHEALLVWFWGKAVQWFNSSVEKSVVLHQQEVSRIQQRGDAHRYEAVAGLLSGRAEDPTELSAALGGYPVSGSHIALIARAVTADSISSLEPSLMVLVGQIGRAPAVVVRPGGREVWAWVRSDELPELDPTGIDPCAVRVTTGGPAEAVEGFADAHRDAREAQSVALVEGRRQPLTCYDDVAALTLLAQDPRAAERFTRRVLRGLADGGAGKLRQTTRAALSTPGGAEAVATALGVHKNTVRYRVGQAERLLGHPLQTRAGDVLLALDYYDAFLGVVSESRR</sequence>
<name>A0A561V7V9_9PSEU</name>
<dbReference type="AlphaFoldDB" id="A0A561V7V9"/>
<dbReference type="RefSeq" id="WP_145735951.1">
    <property type="nucleotide sequence ID" value="NZ_VIWX01000001.1"/>
</dbReference>
<dbReference type="InterPro" id="IPR025751">
    <property type="entry name" value="RsbRD_N_dom"/>
</dbReference>
<evidence type="ECO:0000256" key="1">
    <source>
        <dbReference type="ARBA" id="ARBA00006754"/>
    </source>
</evidence>
<comment type="similarity">
    <text evidence="1">Belongs to the CdaR family.</text>
</comment>
<dbReference type="Pfam" id="PF17853">
    <property type="entry name" value="GGDEF_2"/>
    <property type="match status" value="1"/>
</dbReference>
<dbReference type="InterPro" id="IPR025736">
    <property type="entry name" value="PucR_C-HTH_dom"/>
</dbReference>
<evidence type="ECO:0000259" key="2">
    <source>
        <dbReference type="Pfam" id="PF13556"/>
    </source>
</evidence>
<gene>
    <name evidence="5" type="ORF">FHU35_11324</name>
</gene>
<proteinExistence type="inferred from homology"/>
<dbReference type="PANTHER" id="PTHR33744">
    <property type="entry name" value="CARBOHYDRATE DIACID REGULATOR"/>
    <property type="match status" value="1"/>
</dbReference>
<dbReference type="InterPro" id="IPR051448">
    <property type="entry name" value="CdaR-like_regulators"/>
</dbReference>
<dbReference type="PANTHER" id="PTHR33744:SF1">
    <property type="entry name" value="DNA-BINDING TRANSCRIPTIONAL ACTIVATOR ADER"/>
    <property type="match status" value="1"/>
</dbReference>
<feature type="domain" description="RsbT co-antagonist protein RsbRD N-terminal" evidence="3">
    <location>
        <begin position="21"/>
        <end position="160"/>
    </location>
</feature>
<evidence type="ECO:0000313" key="6">
    <source>
        <dbReference type="Proteomes" id="UP000316184"/>
    </source>
</evidence>